<dbReference type="PANTHER" id="PTHR48014">
    <property type="entry name" value="SERINE/THREONINE-PROTEIN KINASE FRAY2"/>
    <property type="match status" value="1"/>
</dbReference>
<accession>A0ABQ9IWV9</accession>
<evidence type="ECO:0000313" key="3">
    <source>
        <dbReference type="EMBL" id="KAJ8968146.1"/>
    </source>
</evidence>
<dbReference type="SUPFAM" id="SSF56112">
    <property type="entry name" value="Protein kinase-like (PK-like)"/>
    <property type="match status" value="1"/>
</dbReference>
<reference evidence="3" key="1">
    <citation type="journal article" date="2023" name="Insect Mol. Biol.">
        <title>Genome sequencing provides insights into the evolution of gene families encoding plant cell wall-degrading enzymes in longhorned beetles.</title>
        <authorList>
            <person name="Shin N.R."/>
            <person name="Okamura Y."/>
            <person name="Kirsch R."/>
            <person name="Pauchet Y."/>
        </authorList>
    </citation>
    <scope>NUCLEOTIDE SEQUENCE</scope>
    <source>
        <strain evidence="3">MMC_N1</strain>
    </source>
</reference>
<dbReference type="InterPro" id="IPR047173">
    <property type="entry name" value="STRAD_A/B-like"/>
</dbReference>
<dbReference type="Pfam" id="PF00069">
    <property type="entry name" value="Pkinase"/>
    <property type="match status" value="1"/>
</dbReference>
<feature type="domain" description="Protein kinase" evidence="2">
    <location>
        <begin position="1"/>
        <end position="147"/>
    </location>
</feature>
<keyword evidence="4" id="KW-1185">Reference proteome</keyword>
<dbReference type="Proteomes" id="UP001162164">
    <property type="component" value="Unassembled WGS sequence"/>
</dbReference>
<organism evidence="3 4">
    <name type="scientific">Molorchus minor</name>
    <dbReference type="NCBI Taxonomy" id="1323400"/>
    <lineage>
        <taxon>Eukaryota</taxon>
        <taxon>Metazoa</taxon>
        <taxon>Ecdysozoa</taxon>
        <taxon>Arthropoda</taxon>
        <taxon>Hexapoda</taxon>
        <taxon>Insecta</taxon>
        <taxon>Pterygota</taxon>
        <taxon>Neoptera</taxon>
        <taxon>Endopterygota</taxon>
        <taxon>Coleoptera</taxon>
        <taxon>Polyphaga</taxon>
        <taxon>Cucujiformia</taxon>
        <taxon>Chrysomeloidea</taxon>
        <taxon>Cerambycidae</taxon>
        <taxon>Lamiinae</taxon>
        <taxon>Monochamini</taxon>
        <taxon>Molorchus</taxon>
    </lineage>
</organism>
<gene>
    <name evidence="3" type="ORF">NQ317_009240</name>
</gene>
<dbReference type="InterPro" id="IPR011009">
    <property type="entry name" value="Kinase-like_dom_sf"/>
</dbReference>
<proteinExistence type="inferred from homology"/>
<comment type="similarity">
    <text evidence="1">Belongs to the protein kinase superfamily. STE Ser/Thr protein kinase family. STE20 subfamily.</text>
</comment>
<dbReference type="PANTHER" id="PTHR48014:SF21">
    <property type="entry name" value="SERINE_THREONINE-PROTEIN KINASE FRAY2"/>
    <property type="match status" value="1"/>
</dbReference>
<dbReference type="EMBL" id="JAPWTJ010002050">
    <property type="protein sequence ID" value="KAJ8968146.1"/>
    <property type="molecule type" value="Genomic_DNA"/>
</dbReference>
<dbReference type="Gene3D" id="1.10.510.10">
    <property type="entry name" value="Transferase(Phosphotransferase) domain 1"/>
    <property type="match status" value="1"/>
</dbReference>
<evidence type="ECO:0000256" key="1">
    <source>
        <dbReference type="ARBA" id="ARBA00008874"/>
    </source>
</evidence>
<evidence type="ECO:0000313" key="4">
    <source>
        <dbReference type="Proteomes" id="UP001162164"/>
    </source>
</evidence>
<sequence length="178" mass="19907">MNKALPPQEKCIKGENWKLSFVKCTKLNAAVTTDEKQTAVMRGYNEKSDIYSLGIVICELANGSDPFVGMSKTLMLTEKVRGCAPQLLDCTTVLSNENMENSGDCEVSNYVAHRRFSENLHELSNLCLQRDSYDRPNAGQLLTHPVFRNHKKCVPLPELLKPALPLSDRVAYDTANMN</sequence>
<evidence type="ECO:0000259" key="2">
    <source>
        <dbReference type="PROSITE" id="PS50011"/>
    </source>
</evidence>
<comment type="caution">
    <text evidence="3">The sequence shown here is derived from an EMBL/GenBank/DDBJ whole genome shotgun (WGS) entry which is preliminary data.</text>
</comment>
<name>A0ABQ9IWV9_9CUCU</name>
<dbReference type="InterPro" id="IPR000719">
    <property type="entry name" value="Prot_kinase_dom"/>
</dbReference>
<protein>
    <recommendedName>
        <fullName evidence="2">Protein kinase domain-containing protein</fullName>
    </recommendedName>
</protein>
<dbReference type="PROSITE" id="PS50011">
    <property type="entry name" value="PROTEIN_KINASE_DOM"/>
    <property type="match status" value="1"/>
</dbReference>